<gene>
    <name evidence="3" type="ORF">EAH80_00035</name>
</gene>
<dbReference type="Proteomes" id="UP000320095">
    <property type="component" value="Unassembled WGS sequence"/>
</dbReference>
<dbReference type="AlphaFoldDB" id="A0A502EIU7"/>
<reference evidence="3 4" key="1">
    <citation type="journal article" date="2019" name="Environ. Microbiol.">
        <title>Species interactions and distinct microbial communities in high Arctic permafrost affected cryosols are associated with the CH4 and CO2 gas fluxes.</title>
        <authorList>
            <person name="Altshuler I."/>
            <person name="Hamel J."/>
            <person name="Turney S."/>
            <person name="Magnuson E."/>
            <person name="Levesque R."/>
            <person name="Greer C."/>
            <person name="Whyte L.G."/>
        </authorList>
    </citation>
    <scope>NUCLEOTIDE SEQUENCE [LARGE SCALE GENOMIC DNA]</scope>
    <source>
        <strain evidence="3 4">S5.20</strain>
    </source>
</reference>
<dbReference type="RefSeq" id="WP_140686990.1">
    <property type="nucleotide sequence ID" value="NZ_RCZG01000001.1"/>
</dbReference>
<feature type="chain" id="PRO_5021401297" evidence="2">
    <location>
        <begin position="29"/>
        <end position="94"/>
    </location>
</feature>
<keyword evidence="2" id="KW-0732">Signal</keyword>
<keyword evidence="4" id="KW-1185">Reference proteome</keyword>
<comment type="caution">
    <text evidence="3">The sequence shown here is derived from an EMBL/GenBank/DDBJ whole genome shotgun (WGS) entry which is preliminary data.</text>
</comment>
<dbReference type="EMBL" id="RCZG01000001">
    <property type="protein sequence ID" value="TPG36420.1"/>
    <property type="molecule type" value="Genomic_DNA"/>
</dbReference>
<feature type="signal peptide" evidence="2">
    <location>
        <begin position="1"/>
        <end position="28"/>
    </location>
</feature>
<proteinExistence type="predicted"/>
<accession>A0A502EIU7</accession>
<protein>
    <submittedName>
        <fullName evidence="3">Fibronectin-binding protein</fullName>
    </submittedName>
</protein>
<dbReference type="OrthoDB" id="4735719at2"/>
<evidence type="ECO:0000256" key="2">
    <source>
        <dbReference type="SAM" id="SignalP"/>
    </source>
</evidence>
<name>A0A502EIU7_9MYCO</name>
<evidence type="ECO:0000313" key="4">
    <source>
        <dbReference type="Proteomes" id="UP000320095"/>
    </source>
</evidence>
<sequence>MVITKKRAVIVAVGVLGATLGAAAPAGADPSDDQCPLSVTILCRFLPIAPGLDHDIDLTQGPGSLNGQALPEMPHSGQSPEDVPPAQICPTGCG</sequence>
<organism evidence="3 4">
    <name type="scientific">Mycolicibacterium hodleri</name>
    <dbReference type="NCBI Taxonomy" id="49897"/>
    <lineage>
        <taxon>Bacteria</taxon>
        <taxon>Bacillati</taxon>
        <taxon>Actinomycetota</taxon>
        <taxon>Actinomycetes</taxon>
        <taxon>Mycobacteriales</taxon>
        <taxon>Mycobacteriaceae</taxon>
        <taxon>Mycolicibacterium</taxon>
    </lineage>
</organism>
<feature type="region of interest" description="Disordered" evidence="1">
    <location>
        <begin position="56"/>
        <end position="94"/>
    </location>
</feature>
<evidence type="ECO:0000256" key="1">
    <source>
        <dbReference type="SAM" id="MobiDB-lite"/>
    </source>
</evidence>
<evidence type="ECO:0000313" key="3">
    <source>
        <dbReference type="EMBL" id="TPG36420.1"/>
    </source>
</evidence>